<dbReference type="EMBL" id="JANEYG010000175">
    <property type="protein sequence ID" value="KAJ8911606.1"/>
    <property type="molecule type" value="Genomic_DNA"/>
</dbReference>
<organism evidence="2 3">
    <name type="scientific">Exocentrus adspersus</name>
    <dbReference type="NCBI Taxonomy" id="1586481"/>
    <lineage>
        <taxon>Eukaryota</taxon>
        <taxon>Metazoa</taxon>
        <taxon>Ecdysozoa</taxon>
        <taxon>Arthropoda</taxon>
        <taxon>Hexapoda</taxon>
        <taxon>Insecta</taxon>
        <taxon>Pterygota</taxon>
        <taxon>Neoptera</taxon>
        <taxon>Endopterygota</taxon>
        <taxon>Coleoptera</taxon>
        <taxon>Polyphaga</taxon>
        <taxon>Cucujiformia</taxon>
        <taxon>Chrysomeloidea</taxon>
        <taxon>Cerambycidae</taxon>
        <taxon>Lamiinae</taxon>
        <taxon>Acanthocinini</taxon>
        <taxon>Exocentrus</taxon>
    </lineage>
</organism>
<name>A0AAV8VCD5_9CUCU</name>
<comment type="caution">
    <text evidence="2">The sequence shown here is derived from an EMBL/GenBank/DDBJ whole genome shotgun (WGS) entry which is preliminary data.</text>
</comment>
<feature type="transmembrane region" description="Helical" evidence="1">
    <location>
        <begin position="66"/>
        <end position="84"/>
    </location>
</feature>
<evidence type="ECO:0000256" key="1">
    <source>
        <dbReference type="SAM" id="Phobius"/>
    </source>
</evidence>
<keyword evidence="1" id="KW-0812">Transmembrane</keyword>
<keyword evidence="1" id="KW-1133">Transmembrane helix</keyword>
<accession>A0AAV8VCD5</accession>
<evidence type="ECO:0000313" key="2">
    <source>
        <dbReference type="EMBL" id="KAJ8911606.1"/>
    </source>
</evidence>
<keyword evidence="1" id="KW-0472">Membrane</keyword>
<reference evidence="2 3" key="1">
    <citation type="journal article" date="2023" name="Insect Mol. Biol.">
        <title>Genome sequencing provides insights into the evolution of gene families encoding plant cell wall-degrading enzymes in longhorned beetles.</title>
        <authorList>
            <person name="Shin N.R."/>
            <person name="Okamura Y."/>
            <person name="Kirsch R."/>
            <person name="Pauchet Y."/>
        </authorList>
    </citation>
    <scope>NUCLEOTIDE SEQUENCE [LARGE SCALE GENOMIC DNA]</scope>
    <source>
        <strain evidence="2">EAD_L_NR</strain>
    </source>
</reference>
<keyword evidence="3" id="KW-1185">Reference proteome</keyword>
<sequence>MTHSDVDNKEYKLTLNLVGKHNVQQVLKFCHDLMAGEIIRHGNNGADVFKDCLNGINVLMSKSSDFSLAYFVFVLVFLKINLWIDNFQELFSTSLVGDIRSM</sequence>
<gene>
    <name evidence="2" type="ORF">NQ315_015940</name>
</gene>
<dbReference type="AlphaFoldDB" id="A0AAV8VCD5"/>
<evidence type="ECO:0000313" key="3">
    <source>
        <dbReference type="Proteomes" id="UP001159042"/>
    </source>
</evidence>
<proteinExistence type="predicted"/>
<dbReference type="Proteomes" id="UP001159042">
    <property type="component" value="Unassembled WGS sequence"/>
</dbReference>
<protein>
    <submittedName>
        <fullName evidence="2">Uncharacterized protein</fullName>
    </submittedName>
</protein>